<dbReference type="KEGG" id="ndi:NDAI_0A07500"/>
<dbReference type="GO" id="GO:0022893">
    <property type="term" value="F:low-affinity tryptophan transmembrane transporter activity"/>
    <property type="evidence" value="ECO:0007669"/>
    <property type="project" value="EnsemblFungi"/>
</dbReference>
<feature type="transmembrane region" description="Helical" evidence="9">
    <location>
        <begin position="538"/>
        <end position="555"/>
    </location>
</feature>
<dbReference type="InterPro" id="IPR050524">
    <property type="entry name" value="APC_YAT"/>
</dbReference>
<dbReference type="HOGENOM" id="CLU_007946_12_0_1"/>
<sequence>MGDMLTTTPHKETTLQENQEDDSFKENAEETVKHISIEEASNETLNEKPEAHTQKCEYNPITHFKNFLNGFKRQKQNEEGADLEMQDTQLSKTIKARHLLMISLGTGIATGLLVGNGQVLSKAGPGGLVIGYFISSVMIYCMIQSAGELGICYRGLVGNFTRYSSLLIDPSLGFALSILYTFQWLTVLPLQLVTAAITIEFWTDLNPDIFVAIIFIVVIVVNLFGARGYAEAEFFCNLCKILMIIGFIILSIIIISGGAGNDGYIGAKYWKNPGAFANGFKGVCTVFTYAAFSYGGIEVLVLSIDEQENPIKVVPNCCKKVAYRILFIYLLTTILVCFLVPYTSPQLLGSLNKGENSGSHASPFVIAVESHGVKVVPHFINAVILISVISVANSSVYSSGRLLLSLSEQGTFPQFLNYIDQRGRPIRCFVISLTFGLIGFVASSEKRQDVFTWLLAISGLSQLFIWLAICLSHIRFRDAMKTQKKSMDEVGYKAQTGYWGSWVAVLIGLFSLVTQFWVAIAPVDKNGKLDVMSFFQNYLAFPIVLVAYFGHKLYYGNWCPLIPLSKIDLDSHRKIYSPEEITEIELQTSGETIFEKSGKEEGLNDNVTKEHDKKSVYSN</sequence>
<dbReference type="PANTHER" id="PTHR43341:SF24">
    <property type="entry name" value="VALINE_TYROSINE_TRYPTOPHAN AMINO-ACID PERMEASE 1"/>
    <property type="match status" value="1"/>
</dbReference>
<comment type="subcellular location">
    <subcellularLocation>
        <location evidence="1">Membrane</location>
        <topology evidence="1">Multi-pass membrane protein</topology>
    </subcellularLocation>
</comment>
<feature type="transmembrane region" description="Helical" evidence="9">
    <location>
        <begin position="129"/>
        <end position="151"/>
    </location>
</feature>
<dbReference type="OrthoDB" id="3900342at2759"/>
<dbReference type="AlphaFoldDB" id="G0W516"/>
<keyword evidence="4 9" id="KW-0812">Transmembrane</keyword>
<dbReference type="GO" id="GO:0005886">
    <property type="term" value="C:plasma membrane"/>
    <property type="evidence" value="ECO:0007669"/>
    <property type="project" value="EnsemblFungi"/>
</dbReference>
<evidence type="ECO:0000259" key="10">
    <source>
        <dbReference type="Pfam" id="PF00324"/>
    </source>
</evidence>
<feature type="region of interest" description="Disordered" evidence="8">
    <location>
        <begin position="1"/>
        <end position="27"/>
    </location>
</feature>
<dbReference type="GO" id="GO:0015828">
    <property type="term" value="P:tyrosine transport"/>
    <property type="evidence" value="ECO:0007669"/>
    <property type="project" value="EnsemblFungi"/>
</dbReference>
<dbReference type="InterPro" id="IPR004762">
    <property type="entry name" value="Amino_acid_permease_fungi"/>
</dbReference>
<evidence type="ECO:0000256" key="5">
    <source>
        <dbReference type="ARBA" id="ARBA00022970"/>
    </source>
</evidence>
<keyword evidence="5" id="KW-0029">Amino-acid transport</keyword>
<keyword evidence="7 9" id="KW-0472">Membrane</keyword>
<evidence type="ECO:0000256" key="7">
    <source>
        <dbReference type="ARBA" id="ARBA00023136"/>
    </source>
</evidence>
<feature type="transmembrane region" description="Helical" evidence="9">
    <location>
        <begin position="99"/>
        <end position="117"/>
    </location>
</feature>
<dbReference type="InterPro" id="IPR004841">
    <property type="entry name" value="AA-permease/SLC12A_dom"/>
</dbReference>
<dbReference type="PIRSF" id="PIRSF006060">
    <property type="entry name" value="AA_transporter"/>
    <property type="match status" value="1"/>
</dbReference>
<keyword evidence="12" id="KW-1185">Reference proteome</keyword>
<dbReference type="GeneID" id="11493887"/>
<protein>
    <recommendedName>
        <fullName evidence="10">Amino acid permease/ SLC12A domain-containing protein</fullName>
    </recommendedName>
</protein>
<name>G0W516_NAUDC</name>
<organism evidence="11 12">
    <name type="scientific">Naumovozyma dairenensis (strain ATCC 10597 / BCRC 20456 / CBS 421 / NBRC 0211 / NRRL Y-12639)</name>
    <name type="common">Saccharomyces dairenensis</name>
    <dbReference type="NCBI Taxonomy" id="1071378"/>
    <lineage>
        <taxon>Eukaryota</taxon>
        <taxon>Fungi</taxon>
        <taxon>Dikarya</taxon>
        <taxon>Ascomycota</taxon>
        <taxon>Saccharomycotina</taxon>
        <taxon>Saccharomycetes</taxon>
        <taxon>Saccharomycetales</taxon>
        <taxon>Saccharomycetaceae</taxon>
        <taxon>Naumovozyma</taxon>
    </lineage>
</organism>
<evidence type="ECO:0000256" key="2">
    <source>
        <dbReference type="ARBA" id="ARBA00006983"/>
    </source>
</evidence>
<evidence type="ECO:0000313" key="12">
    <source>
        <dbReference type="Proteomes" id="UP000000689"/>
    </source>
</evidence>
<feature type="transmembrane region" description="Helical" evidence="9">
    <location>
        <begin position="280"/>
        <end position="301"/>
    </location>
</feature>
<evidence type="ECO:0000256" key="4">
    <source>
        <dbReference type="ARBA" id="ARBA00022692"/>
    </source>
</evidence>
<feature type="domain" description="Amino acid permease/ SLC12A" evidence="10">
    <location>
        <begin position="98"/>
        <end position="560"/>
    </location>
</feature>
<feature type="transmembrane region" description="Helical" evidence="9">
    <location>
        <begin position="497"/>
        <end position="518"/>
    </location>
</feature>
<dbReference type="PANTHER" id="PTHR43341">
    <property type="entry name" value="AMINO ACID PERMEASE"/>
    <property type="match status" value="1"/>
</dbReference>
<feature type="transmembrane region" description="Helical" evidence="9">
    <location>
        <begin position="321"/>
        <end position="342"/>
    </location>
</feature>
<dbReference type="OMA" id="VFCYAAF"/>
<comment type="similarity">
    <text evidence="2">Belongs to the amino acid-polyamine-organocation (APC) superfamily. YAT (TC 2.A.3.10) family.</text>
</comment>
<evidence type="ECO:0000256" key="9">
    <source>
        <dbReference type="SAM" id="Phobius"/>
    </source>
</evidence>
<dbReference type="FunFam" id="1.20.1740.10:FF:000017">
    <property type="entry name" value="Amino acid permease"/>
    <property type="match status" value="1"/>
</dbReference>
<keyword evidence="6 9" id="KW-1133">Transmembrane helix</keyword>
<dbReference type="Proteomes" id="UP000000689">
    <property type="component" value="Chromosome 1"/>
</dbReference>
<feature type="transmembrane region" description="Helical" evidence="9">
    <location>
        <begin position="209"/>
        <end position="229"/>
    </location>
</feature>
<accession>G0W516</accession>
<dbReference type="EMBL" id="HE580267">
    <property type="protein sequence ID" value="CCD22904.1"/>
    <property type="molecule type" value="Genomic_DNA"/>
</dbReference>
<evidence type="ECO:0000256" key="8">
    <source>
        <dbReference type="SAM" id="MobiDB-lite"/>
    </source>
</evidence>
<dbReference type="Gene3D" id="1.20.1740.10">
    <property type="entry name" value="Amino acid/polyamine transporter I"/>
    <property type="match status" value="1"/>
</dbReference>
<dbReference type="Pfam" id="PF00324">
    <property type="entry name" value="AA_permease"/>
    <property type="match status" value="1"/>
</dbReference>
<feature type="transmembrane region" description="Helical" evidence="9">
    <location>
        <begin position="172"/>
        <end position="197"/>
    </location>
</feature>
<dbReference type="eggNOG" id="KOG1286">
    <property type="taxonomic scope" value="Eukaryota"/>
</dbReference>
<proteinExistence type="inferred from homology"/>
<keyword evidence="3" id="KW-0813">Transport</keyword>
<dbReference type="RefSeq" id="XP_003668147.1">
    <property type="nucleotide sequence ID" value="XM_003668099.1"/>
</dbReference>
<gene>
    <name evidence="11" type="primary">NDAI0A07500</name>
    <name evidence="11" type="ordered locus">NDAI_0A07500</name>
</gene>
<evidence type="ECO:0000313" key="11">
    <source>
        <dbReference type="EMBL" id="CCD22904.1"/>
    </source>
</evidence>
<feature type="transmembrane region" description="Helical" evidence="9">
    <location>
        <begin position="379"/>
        <end position="404"/>
    </location>
</feature>
<dbReference type="NCBIfam" id="TIGR00913">
    <property type="entry name" value="2A0310"/>
    <property type="match status" value="1"/>
</dbReference>
<evidence type="ECO:0000256" key="1">
    <source>
        <dbReference type="ARBA" id="ARBA00004141"/>
    </source>
</evidence>
<evidence type="ECO:0000256" key="3">
    <source>
        <dbReference type="ARBA" id="ARBA00022448"/>
    </source>
</evidence>
<feature type="transmembrane region" description="Helical" evidence="9">
    <location>
        <begin position="241"/>
        <end position="260"/>
    </location>
</feature>
<feature type="transmembrane region" description="Helical" evidence="9">
    <location>
        <begin position="425"/>
        <end position="444"/>
    </location>
</feature>
<feature type="region of interest" description="Disordered" evidence="8">
    <location>
        <begin position="597"/>
        <end position="619"/>
    </location>
</feature>
<evidence type="ECO:0000256" key="6">
    <source>
        <dbReference type="ARBA" id="ARBA00022989"/>
    </source>
</evidence>
<reference evidence="11 12" key="1">
    <citation type="journal article" date="2011" name="Proc. Natl. Acad. Sci. U.S.A.">
        <title>Evolutionary erosion of yeast sex chromosomes by mating-type switching accidents.</title>
        <authorList>
            <person name="Gordon J.L."/>
            <person name="Armisen D."/>
            <person name="Proux-Wera E."/>
            <person name="Oheigeartaigh S.S."/>
            <person name="Byrne K.P."/>
            <person name="Wolfe K.H."/>
        </authorList>
    </citation>
    <scope>NUCLEOTIDE SEQUENCE [LARGE SCALE GENOMIC DNA]</scope>
    <source>
        <strain evidence="12">ATCC 10597 / BCRC 20456 / CBS 421 / NBRC 0211 / NRRL Y-12639</strain>
    </source>
</reference>
<feature type="transmembrane region" description="Helical" evidence="9">
    <location>
        <begin position="450"/>
        <end position="476"/>
    </location>
</feature>